<proteinExistence type="predicted"/>
<gene>
    <name evidence="1" type="ORF">FOTG_17859</name>
</gene>
<accession>X0KJK4</accession>
<dbReference type="HOGENOM" id="CLU_1796549_0_0_1"/>
<reference evidence="1" key="1">
    <citation type="submission" date="2011-11" db="EMBL/GenBank/DDBJ databases">
        <title>The Genome Sequence of Fusarium oxysporum Cotton.</title>
        <authorList>
            <consortium name="The Broad Institute Genome Sequencing Platform"/>
            <person name="Ma L.-J."/>
            <person name="Gale L.R."/>
            <person name="Schwartz D.C."/>
            <person name="Zhou S."/>
            <person name="Corby-Kistler H."/>
            <person name="Young S.K."/>
            <person name="Zeng Q."/>
            <person name="Gargeya S."/>
            <person name="Fitzgerald M."/>
            <person name="Haas B."/>
            <person name="Abouelleil A."/>
            <person name="Alvarado L."/>
            <person name="Arachchi H.M."/>
            <person name="Berlin A."/>
            <person name="Brown A."/>
            <person name="Chapman S.B."/>
            <person name="Chen Z."/>
            <person name="Dunbar C."/>
            <person name="Freedman E."/>
            <person name="Gearin G."/>
            <person name="Goldberg J."/>
            <person name="Griggs A."/>
            <person name="Gujja S."/>
            <person name="Heiman D."/>
            <person name="Howarth C."/>
            <person name="Larson L."/>
            <person name="Lui A."/>
            <person name="MacDonald P.J.P."/>
            <person name="Montmayeur A."/>
            <person name="Murphy C."/>
            <person name="Neiman D."/>
            <person name="Pearson M."/>
            <person name="Priest M."/>
            <person name="Roberts A."/>
            <person name="Saif S."/>
            <person name="Shea T."/>
            <person name="Shenoy N."/>
            <person name="Sisk P."/>
            <person name="Stolte C."/>
            <person name="Sykes S."/>
            <person name="Wortman J."/>
            <person name="Nusbaum C."/>
            <person name="Birren B."/>
        </authorList>
    </citation>
    <scope>NUCLEOTIDE SEQUENCE [LARGE SCALE GENOMIC DNA]</scope>
    <source>
        <strain evidence="1">25433</strain>
    </source>
</reference>
<evidence type="ECO:0000313" key="1">
    <source>
        <dbReference type="EMBL" id="EXM13698.1"/>
    </source>
</evidence>
<protein>
    <submittedName>
        <fullName evidence="1">Uncharacterized protein</fullName>
    </submittedName>
</protein>
<name>X0KJK4_FUSOX</name>
<sequence length="144" mass="16974">MLSTRTTPVTPYWMEVIRSLVIDRKFLNLQILITSREYIDIQTTKFRTWPNDLLLDVEDAVSTQVRVMFRWADRQLHELQRLTGERDVVSKALEDFLKTWMRLMAGSFFGHHRRIGNMFLMLFNGFGSVANLALPKVVLHPFLF</sequence>
<dbReference type="Proteomes" id="UP000030701">
    <property type="component" value="Unassembled WGS sequence"/>
</dbReference>
<dbReference type="AlphaFoldDB" id="X0KJK4"/>
<reference evidence="1" key="2">
    <citation type="submission" date="2012-05" db="EMBL/GenBank/DDBJ databases">
        <title>The Genome Annotation of Fusarium oxysporum Cotton.</title>
        <authorList>
            <consortium name="The Broad Institute Genomics Platform"/>
            <person name="Ma L.-J."/>
            <person name="Corby-Kistler H."/>
            <person name="Broz K."/>
            <person name="Gale L.R."/>
            <person name="Jonkers W."/>
            <person name="O'Donnell K."/>
            <person name="Ploetz R."/>
            <person name="Steinberg C."/>
            <person name="Schwartz D.C."/>
            <person name="VanEtten H."/>
            <person name="Zhou S."/>
            <person name="Young S.K."/>
            <person name="Zeng Q."/>
            <person name="Gargeya S."/>
            <person name="Fitzgerald M."/>
            <person name="Abouelleil A."/>
            <person name="Alvarado L."/>
            <person name="Chapman S.B."/>
            <person name="Gainer-Dewar J."/>
            <person name="Goldberg J."/>
            <person name="Griggs A."/>
            <person name="Gujja S."/>
            <person name="Hansen M."/>
            <person name="Howarth C."/>
            <person name="Imamovic A."/>
            <person name="Ireland A."/>
            <person name="Larimer J."/>
            <person name="McCowan C."/>
            <person name="Murphy C."/>
            <person name="Pearson M."/>
            <person name="Poon T.W."/>
            <person name="Priest M."/>
            <person name="Roberts A."/>
            <person name="Saif S."/>
            <person name="Shea T."/>
            <person name="Sykes S."/>
            <person name="Wortman J."/>
            <person name="Nusbaum C."/>
            <person name="Birren B."/>
        </authorList>
    </citation>
    <scope>NUCLEOTIDE SEQUENCE</scope>
    <source>
        <strain evidence="1">25433</strain>
    </source>
</reference>
<dbReference type="OrthoDB" id="194358at2759"/>
<organism evidence="1">
    <name type="scientific">Fusarium oxysporum f. sp. vasinfectum 25433</name>
    <dbReference type="NCBI Taxonomy" id="1089449"/>
    <lineage>
        <taxon>Eukaryota</taxon>
        <taxon>Fungi</taxon>
        <taxon>Dikarya</taxon>
        <taxon>Ascomycota</taxon>
        <taxon>Pezizomycotina</taxon>
        <taxon>Sordariomycetes</taxon>
        <taxon>Hypocreomycetidae</taxon>
        <taxon>Hypocreales</taxon>
        <taxon>Nectriaceae</taxon>
        <taxon>Fusarium</taxon>
        <taxon>Fusarium oxysporum species complex</taxon>
    </lineage>
</organism>
<dbReference type="EMBL" id="JH658121">
    <property type="protein sequence ID" value="EXM13698.1"/>
    <property type="molecule type" value="Genomic_DNA"/>
</dbReference>